<dbReference type="GO" id="GO:0008233">
    <property type="term" value="F:peptidase activity"/>
    <property type="evidence" value="ECO:0007669"/>
    <property type="project" value="InterPro"/>
</dbReference>
<dbReference type="Gene3D" id="3.90.70.10">
    <property type="entry name" value="Cysteine proteinases"/>
    <property type="match status" value="1"/>
</dbReference>
<dbReference type="Proteomes" id="UP000253529">
    <property type="component" value="Unassembled WGS sequence"/>
</dbReference>
<keyword evidence="3" id="KW-1185">Reference proteome</keyword>
<evidence type="ECO:0000259" key="1">
    <source>
        <dbReference type="Pfam" id="PF03412"/>
    </source>
</evidence>
<reference evidence="2 3" key="1">
    <citation type="submission" date="2018-06" db="EMBL/GenBank/DDBJ databases">
        <title>Genomic Encyclopedia of Type Strains, Phase IV (KMG-IV): sequencing the most valuable type-strain genomes for metagenomic binning, comparative biology and taxonomic classification.</title>
        <authorList>
            <person name="Goeker M."/>
        </authorList>
    </citation>
    <scope>NUCLEOTIDE SEQUENCE [LARGE SCALE GENOMIC DNA]</scope>
    <source>
        <strain evidence="2 3">DSM 24875</strain>
    </source>
</reference>
<dbReference type="Pfam" id="PF03412">
    <property type="entry name" value="Peptidase_C39"/>
    <property type="match status" value="1"/>
</dbReference>
<protein>
    <submittedName>
        <fullName evidence="2">Peptidase C39-like protein</fullName>
    </submittedName>
</protein>
<evidence type="ECO:0000313" key="3">
    <source>
        <dbReference type="Proteomes" id="UP000253529"/>
    </source>
</evidence>
<comment type="caution">
    <text evidence="2">The sequence shown here is derived from an EMBL/GenBank/DDBJ whole genome shotgun (WGS) entry which is preliminary data.</text>
</comment>
<dbReference type="GO" id="GO:0005524">
    <property type="term" value="F:ATP binding"/>
    <property type="evidence" value="ECO:0007669"/>
    <property type="project" value="InterPro"/>
</dbReference>
<dbReference type="EMBL" id="QNRK01000031">
    <property type="protein sequence ID" value="RBP06381.1"/>
    <property type="molecule type" value="Genomic_DNA"/>
</dbReference>
<dbReference type="GO" id="GO:0006508">
    <property type="term" value="P:proteolysis"/>
    <property type="evidence" value="ECO:0007669"/>
    <property type="project" value="InterPro"/>
</dbReference>
<evidence type="ECO:0000313" key="2">
    <source>
        <dbReference type="EMBL" id="RBP06381.1"/>
    </source>
</evidence>
<dbReference type="GO" id="GO:0016020">
    <property type="term" value="C:membrane"/>
    <property type="evidence" value="ECO:0007669"/>
    <property type="project" value="InterPro"/>
</dbReference>
<accession>A0A366EVF1</accession>
<feature type="non-terminal residue" evidence="2">
    <location>
        <position position="63"/>
    </location>
</feature>
<feature type="domain" description="Peptidase C39" evidence="1">
    <location>
        <begin position="18"/>
        <end position="61"/>
    </location>
</feature>
<organism evidence="2 3">
    <name type="scientific">Roseiarcus fermentans</name>
    <dbReference type="NCBI Taxonomy" id="1473586"/>
    <lineage>
        <taxon>Bacteria</taxon>
        <taxon>Pseudomonadati</taxon>
        <taxon>Pseudomonadota</taxon>
        <taxon>Alphaproteobacteria</taxon>
        <taxon>Hyphomicrobiales</taxon>
        <taxon>Roseiarcaceae</taxon>
        <taxon>Roseiarcus</taxon>
    </lineage>
</organism>
<sequence>MSTAVKEAEADAPGVVKVDSGLSALSLIAGYYRIAADPSQLRHQLALTGRQAGSEDLVRAANV</sequence>
<name>A0A366EVF1_9HYPH</name>
<gene>
    <name evidence="2" type="ORF">DFR50_1311</name>
</gene>
<proteinExistence type="predicted"/>
<dbReference type="InterPro" id="IPR005074">
    <property type="entry name" value="Peptidase_C39"/>
</dbReference>
<dbReference type="AlphaFoldDB" id="A0A366EVF1"/>